<proteinExistence type="predicted"/>
<name>A0ACC1T1D0_9APHY</name>
<protein>
    <submittedName>
        <fullName evidence="1">Uncharacterized protein</fullName>
    </submittedName>
</protein>
<evidence type="ECO:0000313" key="2">
    <source>
        <dbReference type="Proteomes" id="UP001148662"/>
    </source>
</evidence>
<comment type="caution">
    <text evidence="1">The sequence shown here is derived from an EMBL/GenBank/DDBJ whole genome shotgun (WGS) entry which is preliminary data.</text>
</comment>
<reference evidence="1" key="1">
    <citation type="submission" date="2022-07" db="EMBL/GenBank/DDBJ databases">
        <title>Genome Sequence of Phlebia brevispora.</title>
        <authorList>
            <person name="Buettner E."/>
        </authorList>
    </citation>
    <scope>NUCLEOTIDE SEQUENCE</scope>
    <source>
        <strain evidence="1">MPL23</strain>
    </source>
</reference>
<organism evidence="1 2">
    <name type="scientific">Phlebia brevispora</name>
    <dbReference type="NCBI Taxonomy" id="194682"/>
    <lineage>
        <taxon>Eukaryota</taxon>
        <taxon>Fungi</taxon>
        <taxon>Dikarya</taxon>
        <taxon>Basidiomycota</taxon>
        <taxon>Agaricomycotina</taxon>
        <taxon>Agaricomycetes</taxon>
        <taxon>Polyporales</taxon>
        <taxon>Meruliaceae</taxon>
        <taxon>Phlebia</taxon>
    </lineage>
</organism>
<keyword evidence="2" id="KW-1185">Reference proteome</keyword>
<evidence type="ECO:0000313" key="1">
    <source>
        <dbReference type="EMBL" id="KAJ3550666.1"/>
    </source>
</evidence>
<gene>
    <name evidence="1" type="ORF">NM688_g5024</name>
</gene>
<accession>A0ACC1T1D0</accession>
<sequence length="281" mass="30147">MTSRLDRLLLLLDTGSSTSVRTTAAKQLAQLAVKSVISDVAIVEDDIKTTRQHGAVSDPAAWSELMSVVARILPYLHSKSHETRSATSVALSQIFTLVPVWQPDAEAGSKTPGEAKSLPAPEFPAFSVRELMEKGTLLLASSGKEFVKPSGILANSTEVKKARKEAMGRLGLDFLDSVGGADDIDLEKELAAEDQLDQDIEMQPVKTEEDVKSPITAEPVPVKAEGSVVGPSKSPTPAAPSPAPSNGQPPAEVDLSTLSARERNRLKRKRKPVYNDPFWST</sequence>
<dbReference type="Proteomes" id="UP001148662">
    <property type="component" value="Unassembled WGS sequence"/>
</dbReference>
<dbReference type="EMBL" id="JANHOG010000890">
    <property type="protein sequence ID" value="KAJ3550666.1"/>
    <property type="molecule type" value="Genomic_DNA"/>
</dbReference>